<feature type="region of interest" description="Disordered" evidence="2">
    <location>
        <begin position="1"/>
        <end position="25"/>
    </location>
</feature>
<organism evidence="4 5">
    <name type="scientific">Tritrichomonas musculus</name>
    <dbReference type="NCBI Taxonomy" id="1915356"/>
    <lineage>
        <taxon>Eukaryota</taxon>
        <taxon>Metamonada</taxon>
        <taxon>Parabasalia</taxon>
        <taxon>Tritrichomonadida</taxon>
        <taxon>Tritrichomonadidae</taxon>
        <taxon>Tritrichomonas</taxon>
    </lineage>
</organism>
<sequence length="332" mass="39112">MGKDKDKKWKKEQKRLKKLRKEEEKRRKKQYVYQQIQGQQQFYFNPYLISSWNNAQYFQQSVLPVNNFTYETFDQIRNHNSIESALAELKSLAIDLDTVDYNQFTMDINRVCFICCNNYDSPQYKLGVGPINDSITVAANHKMMGYYIYYLHNPKSQRFLQYLELFFRRTTEFLTVYYSGHGSRVKDTSGDESDGYDEVMIFDDTYVLDDTLSGMIRAYVNGRAKIILLNDCCHSGTIWDIPTNGQEMQYFPPNIICLSAADDNETAKQGRQNNNDQGFFTFFLFQEVRRNRAITPRDIENRVSSLLSKYNQCVVVSPTRPEMMDYPLFPQY</sequence>
<gene>
    <name evidence="4" type="ORF">M9Y10_001403</name>
</gene>
<feature type="domain" description="Peptidase C14 caspase" evidence="3">
    <location>
        <begin position="110"/>
        <end position="311"/>
    </location>
</feature>
<dbReference type="PANTHER" id="PTHR48104:SF30">
    <property type="entry name" value="METACASPASE-1"/>
    <property type="match status" value="1"/>
</dbReference>
<evidence type="ECO:0000313" key="5">
    <source>
        <dbReference type="Proteomes" id="UP001470230"/>
    </source>
</evidence>
<evidence type="ECO:0000256" key="2">
    <source>
        <dbReference type="SAM" id="MobiDB-lite"/>
    </source>
</evidence>
<comment type="caution">
    <text evidence="4">The sequence shown here is derived from an EMBL/GenBank/DDBJ whole genome shotgun (WGS) entry which is preliminary data.</text>
</comment>
<dbReference type="InterPro" id="IPR050452">
    <property type="entry name" value="Metacaspase"/>
</dbReference>
<evidence type="ECO:0000259" key="3">
    <source>
        <dbReference type="Pfam" id="PF00656"/>
    </source>
</evidence>
<evidence type="ECO:0000313" key="4">
    <source>
        <dbReference type="EMBL" id="KAK8899102.1"/>
    </source>
</evidence>
<dbReference type="PANTHER" id="PTHR48104">
    <property type="entry name" value="METACASPASE-4"/>
    <property type="match status" value="1"/>
</dbReference>
<dbReference type="Proteomes" id="UP001470230">
    <property type="component" value="Unassembled WGS sequence"/>
</dbReference>
<name>A0ABR2L8N1_9EUKA</name>
<evidence type="ECO:0000256" key="1">
    <source>
        <dbReference type="ARBA" id="ARBA00009005"/>
    </source>
</evidence>
<dbReference type="Gene3D" id="3.40.50.1460">
    <property type="match status" value="1"/>
</dbReference>
<keyword evidence="5" id="KW-1185">Reference proteome</keyword>
<protein>
    <recommendedName>
        <fullName evidence="3">Peptidase C14 caspase domain-containing protein</fullName>
    </recommendedName>
</protein>
<dbReference type="InterPro" id="IPR011600">
    <property type="entry name" value="Pept_C14_caspase"/>
</dbReference>
<dbReference type="EMBL" id="JAPFFF010000001">
    <property type="protein sequence ID" value="KAK8899102.1"/>
    <property type="molecule type" value="Genomic_DNA"/>
</dbReference>
<dbReference type="InterPro" id="IPR029030">
    <property type="entry name" value="Caspase-like_dom_sf"/>
</dbReference>
<proteinExistence type="inferred from homology"/>
<reference evidence="4 5" key="1">
    <citation type="submission" date="2024-04" db="EMBL/GenBank/DDBJ databases">
        <title>Tritrichomonas musculus Genome.</title>
        <authorList>
            <person name="Alves-Ferreira E."/>
            <person name="Grigg M."/>
            <person name="Lorenzi H."/>
            <person name="Galac M."/>
        </authorList>
    </citation>
    <scope>NUCLEOTIDE SEQUENCE [LARGE SCALE GENOMIC DNA]</scope>
    <source>
        <strain evidence="4 5">EAF2021</strain>
    </source>
</reference>
<accession>A0ABR2L8N1</accession>
<comment type="similarity">
    <text evidence="1">Belongs to the peptidase C14B family.</text>
</comment>
<feature type="compositionally biased region" description="Basic residues" evidence="2">
    <location>
        <begin position="10"/>
        <end position="19"/>
    </location>
</feature>
<dbReference type="Pfam" id="PF00656">
    <property type="entry name" value="Peptidase_C14"/>
    <property type="match status" value="1"/>
</dbReference>
<dbReference type="SUPFAM" id="SSF52129">
    <property type="entry name" value="Caspase-like"/>
    <property type="match status" value="1"/>
</dbReference>